<dbReference type="InterPro" id="IPR013762">
    <property type="entry name" value="Integrase-like_cat_sf"/>
</dbReference>
<dbReference type="InterPro" id="IPR046668">
    <property type="entry name" value="DUF6538"/>
</dbReference>
<organism evidence="8 9">
    <name type="scientific">Caballeronia concitans</name>
    <dbReference type="NCBI Taxonomy" id="1777133"/>
    <lineage>
        <taxon>Bacteria</taxon>
        <taxon>Pseudomonadati</taxon>
        <taxon>Pseudomonadota</taxon>
        <taxon>Betaproteobacteria</taxon>
        <taxon>Burkholderiales</taxon>
        <taxon>Burkholderiaceae</taxon>
        <taxon>Caballeronia</taxon>
    </lineage>
</organism>
<feature type="domain" description="Tyr recombinase" evidence="6">
    <location>
        <begin position="361"/>
        <end position="565"/>
    </location>
</feature>
<keyword evidence="3 5" id="KW-0238">DNA-binding</keyword>
<evidence type="ECO:0000259" key="7">
    <source>
        <dbReference type="PROSITE" id="PS51900"/>
    </source>
</evidence>
<protein>
    <submittedName>
        <fullName evidence="8">Site-specific recombinase, phage integrase family</fullName>
    </submittedName>
</protein>
<evidence type="ECO:0000313" key="8">
    <source>
        <dbReference type="EMBL" id="SAL18523.1"/>
    </source>
</evidence>
<dbReference type="EMBL" id="FCNV02000001">
    <property type="protein sequence ID" value="SAL18523.1"/>
    <property type="molecule type" value="Genomic_DNA"/>
</dbReference>
<evidence type="ECO:0000256" key="5">
    <source>
        <dbReference type="PROSITE-ProRule" id="PRU01248"/>
    </source>
</evidence>
<evidence type="ECO:0000256" key="1">
    <source>
        <dbReference type="ARBA" id="ARBA00008857"/>
    </source>
</evidence>
<comment type="similarity">
    <text evidence="1">Belongs to the 'phage' integrase family.</text>
</comment>
<dbReference type="OrthoDB" id="9784724at2"/>
<dbReference type="GO" id="GO:0015074">
    <property type="term" value="P:DNA integration"/>
    <property type="evidence" value="ECO:0007669"/>
    <property type="project" value="UniProtKB-KW"/>
</dbReference>
<keyword evidence="9" id="KW-1185">Reference proteome</keyword>
<dbReference type="PANTHER" id="PTHR30349">
    <property type="entry name" value="PHAGE INTEGRASE-RELATED"/>
    <property type="match status" value="1"/>
</dbReference>
<reference evidence="8 9" key="1">
    <citation type="submission" date="2016-01" db="EMBL/GenBank/DDBJ databases">
        <authorList>
            <person name="Peeters C."/>
        </authorList>
    </citation>
    <scope>NUCLEOTIDE SEQUENCE [LARGE SCALE GENOMIC DNA]</scope>
    <source>
        <strain evidence="8">LMG 29315</strain>
    </source>
</reference>
<evidence type="ECO:0000256" key="3">
    <source>
        <dbReference type="ARBA" id="ARBA00023125"/>
    </source>
</evidence>
<dbReference type="Proteomes" id="UP000198263">
    <property type="component" value="Unassembled WGS sequence"/>
</dbReference>
<gene>
    <name evidence="8" type="ORF">AWB72_01220</name>
</gene>
<evidence type="ECO:0000313" key="9">
    <source>
        <dbReference type="Proteomes" id="UP000198263"/>
    </source>
</evidence>
<dbReference type="AlphaFoldDB" id="A0A658QT83"/>
<keyword evidence="4" id="KW-0233">DNA recombination</keyword>
<comment type="caution">
    <text evidence="8">The sequence shown here is derived from an EMBL/GenBank/DDBJ whole genome shotgun (WGS) entry which is preliminary data.</text>
</comment>
<dbReference type="CDD" id="cd01184">
    <property type="entry name" value="INT_C_like_1"/>
    <property type="match status" value="1"/>
</dbReference>
<evidence type="ECO:0000259" key="6">
    <source>
        <dbReference type="PROSITE" id="PS51898"/>
    </source>
</evidence>
<dbReference type="InterPro" id="IPR044068">
    <property type="entry name" value="CB"/>
</dbReference>
<dbReference type="PROSITE" id="PS51898">
    <property type="entry name" value="TYR_RECOMBINASE"/>
    <property type="match status" value="1"/>
</dbReference>
<dbReference type="Gene3D" id="1.10.150.130">
    <property type="match status" value="1"/>
</dbReference>
<dbReference type="PROSITE" id="PS51900">
    <property type="entry name" value="CB"/>
    <property type="match status" value="1"/>
</dbReference>
<dbReference type="InterPro" id="IPR002104">
    <property type="entry name" value="Integrase_catalytic"/>
</dbReference>
<dbReference type="GO" id="GO:0003677">
    <property type="term" value="F:DNA binding"/>
    <property type="evidence" value="ECO:0007669"/>
    <property type="project" value="UniProtKB-UniRule"/>
</dbReference>
<dbReference type="GO" id="GO:0006310">
    <property type="term" value="P:DNA recombination"/>
    <property type="evidence" value="ECO:0007669"/>
    <property type="project" value="UniProtKB-KW"/>
</dbReference>
<name>A0A658QT83_9BURK</name>
<dbReference type="Pfam" id="PF20172">
    <property type="entry name" value="DUF6538"/>
    <property type="match status" value="1"/>
</dbReference>
<evidence type="ECO:0000256" key="4">
    <source>
        <dbReference type="ARBA" id="ARBA00023172"/>
    </source>
</evidence>
<sequence>MAHEKWYTEDSDNLKNKPGLVSRSGTYYARVRVPTLLVGLLQKHEIKISLRTKNLNEARARLPDALIEIHKQLAAASKVADAVAPPAEEVRRGTLEQIARTWFEPRWRATGEALWKPTPAGMTAEDALCNIDPELARLTPPDEVLFGEYLHQARGLLVAAGYAEPSGSSVEVLAQFMVRGEIECLNRSRRFVVDGRLYDAIEDPLYRPIGGSGDGIAPLGAATVPAGITVDEAIKRFENDPQRAKLSRKNLDGYQHSFRLLREIVGGNMPLSAVNRDHAREVQEVFAHLPANATKRFSGMTLVEAAAHARKRGLPPISAKTAEVQLGNFSSFFSWAVREHLIDKTPAAGLRPLQEKRSKDEGRQPFSDADLVKLFSDDLFREPYRRVAPGWLGRYWVPLLALYHGARLNELCQLEVADAGVADSIPFLHFREESAADEEKHLKTRNSERVIPIHPVLQQLGFVEYVEATRKAGHARLFPSLTKSATGYYSDNFSKWFGRFCEKCGVTDSRLAFHSFRHGFRDAARAADIPREIAQALGGWSDGDDSTSEDYGKGYTLSRKADELAKIRFPAVERLLAAVTPVSG</sequence>
<dbReference type="InterPro" id="IPR010998">
    <property type="entry name" value="Integrase_recombinase_N"/>
</dbReference>
<dbReference type="InterPro" id="IPR011010">
    <property type="entry name" value="DNA_brk_join_enz"/>
</dbReference>
<dbReference type="Gene3D" id="1.10.443.10">
    <property type="entry name" value="Intergrase catalytic core"/>
    <property type="match status" value="1"/>
</dbReference>
<dbReference type="SUPFAM" id="SSF56349">
    <property type="entry name" value="DNA breaking-rejoining enzymes"/>
    <property type="match status" value="1"/>
</dbReference>
<evidence type="ECO:0000256" key="2">
    <source>
        <dbReference type="ARBA" id="ARBA00022908"/>
    </source>
</evidence>
<accession>A0A658QT83</accession>
<keyword evidence="2" id="KW-0229">DNA integration</keyword>
<dbReference type="InterPro" id="IPR050090">
    <property type="entry name" value="Tyrosine_recombinase_XerCD"/>
</dbReference>
<proteinExistence type="inferred from homology"/>
<feature type="domain" description="Core-binding (CB)" evidence="7">
    <location>
        <begin position="228"/>
        <end position="337"/>
    </location>
</feature>
<dbReference type="PANTHER" id="PTHR30349:SF41">
    <property type="entry name" value="INTEGRASE_RECOMBINASE PROTEIN MJ0367-RELATED"/>
    <property type="match status" value="1"/>
</dbReference>
<dbReference type="Pfam" id="PF00589">
    <property type="entry name" value="Phage_integrase"/>
    <property type="match status" value="1"/>
</dbReference>